<protein>
    <submittedName>
        <fullName evidence="1">Uncharacterized protein</fullName>
    </submittedName>
</protein>
<dbReference type="Proteomes" id="UP001314635">
    <property type="component" value="Unassembled WGS sequence"/>
</dbReference>
<dbReference type="RefSeq" id="WP_210264268.1">
    <property type="nucleotide sequence ID" value="NZ_JABFDP010000059.1"/>
</dbReference>
<gene>
    <name evidence="1" type="ORF">JQ619_37050</name>
</gene>
<sequence length="133" mass="14862">MAAIAAMSPSRRWGAETNLRSWRRWVHSIDPARDNGWAFCGVELKPGADATLPLGALIVACDSSWAKAKWYTGQFIQPMTVDAALYEVKDDGLIELTRSMRRAWARDLLGWLVRNRPDMPLAKISMSNARGAM</sequence>
<name>A0ABS5GJQ2_9BRAD</name>
<evidence type="ECO:0000313" key="1">
    <source>
        <dbReference type="EMBL" id="MBR1141370.1"/>
    </source>
</evidence>
<organism evidence="1 2">
    <name type="scientific">Bradyrhizobium denitrificans</name>
    <dbReference type="NCBI Taxonomy" id="2734912"/>
    <lineage>
        <taxon>Bacteria</taxon>
        <taxon>Pseudomonadati</taxon>
        <taxon>Pseudomonadota</taxon>
        <taxon>Alphaproteobacteria</taxon>
        <taxon>Hyphomicrobiales</taxon>
        <taxon>Nitrobacteraceae</taxon>
        <taxon>Bradyrhizobium</taxon>
    </lineage>
</organism>
<comment type="caution">
    <text evidence="1">The sequence shown here is derived from an EMBL/GenBank/DDBJ whole genome shotgun (WGS) entry which is preliminary data.</text>
</comment>
<reference evidence="2" key="1">
    <citation type="journal article" date="2021" name="ISME J.">
        <title>Evolutionary origin and ecological implication of a unique nif island in free-living Bradyrhizobium lineages.</title>
        <authorList>
            <person name="Tao J."/>
        </authorList>
    </citation>
    <scope>NUCLEOTIDE SEQUENCE [LARGE SCALE GENOMIC DNA]</scope>
    <source>
        <strain evidence="2">SZCCT0094</strain>
    </source>
</reference>
<proteinExistence type="predicted"/>
<dbReference type="EMBL" id="JAFCLK010000063">
    <property type="protein sequence ID" value="MBR1141370.1"/>
    <property type="molecule type" value="Genomic_DNA"/>
</dbReference>
<accession>A0ABS5GJQ2</accession>
<keyword evidence="2" id="KW-1185">Reference proteome</keyword>
<evidence type="ECO:0000313" key="2">
    <source>
        <dbReference type="Proteomes" id="UP001314635"/>
    </source>
</evidence>